<dbReference type="RefSeq" id="WP_323256279.1">
    <property type="nucleotide sequence ID" value="NZ_JAYGIM010000003.1"/>
</dbReference>
<dbReference type="InterPro" id="IPR017039">
    <property type="entry name" value="Virul_fac_BrkB"/>
</dbReference>
<dbReference type="EMBL" id="JAYGIM010000003">
    <property type="protein sequence ID" value="MEA5425752.1"/>
    <property type="molecule type" value="Genomic_DNA"/>
</dbReference>
<evidence type="ECO:0000256" key="6">
    <source>
        <dbReference type="SAM" id="Phobius"/>
    </source>
</evidence>
<feature type="transmembrane region" description="Helical" evidence="6">
    <location>
        <begin position="98"/>
        <end position="118"/>
    </location>
</feature>
<feature type="transmembrane region" description="Helical" evidence="6">
    <location>
        <begin position="139"/>
        <end position="170"/>
    </location>
</feature>
<dbReference type="PIRSF" id="PIRSF035875">
    <property type="entry name" value="RNase_BN"/>
    <property type="match status" value="1"/>
</dbReference>
<evidence type="ECO:0000256" key="5">
    <source>
        <dbReference type="ARBA" id="ARBA00023136"/>
    </source>
</evidence>
<keyword evidence="5 6" id="KW-0472">Membrane</keyword>
<feature type="transmembrane region" description="Helical" evidence="6">
    <location>
        <begin position="249"/>
        <end position="275"/>
    </location>
</feature>
<feature type="transmembrane region" description="Helical" evidence="6">
    <location>
        <begin position="35"/>
        <end position="58"/>
    </location>
</feature>
<comment type="subcellular location">
    <subcellularLocation>
        <location evidence="1">Cell membrane</location>
        <topology evidence="1">Multi-pass membrane protein</topology>
    </subcellularLocation>
</comment>
<feature type="transmembrane region" description="Helical" evidence="6">
    <location>
        <begin position="221"/>
        <end position="243"/>
    </location>
</feature>
<evidence type="ECO:0000256" key="1">
    <source>
        <dbReference type="ARBA" id="ARBA00004651"/>
    </source>
</evidence>
<dbReference type="PANTHER" id="PTHR30213">
    <property type="entry name" value="INNER MEMBRANE PROTEIN YHJD"/>
    <property type="match status" value="1"/>
</dbReference>
<accession>A0ABU5SEP9</accession>
<proteinExistence type="predicted"/>
<sequence length="315" mass="35019">MKYSFKEKIEELFSFTGEVFREFANDNATKLSASLSYYTIFSLAPMLLIMISVASIFLGKEAIEGELFGQINNLIGNEAAKQVQELIKNAEQSKKSGVAAIIGFATLLIGATGVFAEIQDSINFIWSLKAKPKNSWVKYLINRFLSFSLILALGFLLLISLTINALLSLFDRQLQMYFESSFTIFVFMLVNTLVIWAIITLLFGVIIKVLPDGKISWKDTLVGAGITSLLFMIGKFLIGVYLGQSTVSTAFGAAGSIVLILLWVYYSSIILYFGAEFTKVYTLRYGTPIQPNSNAVFILKQELEVKKQSTVQQKA</sequence>
<dbReference type="Pfam" id="PF03631">
    <property type="entry name" value="Virul_fac_BrkB"/>
    <property type="match status" value="1"/>
</dbReference>
<dbReference type="Proteomes" id="UP001302222">
    <property type="component" value="Unassembled WGS sequence"/>
</dbReference>
<keyword evidence="8" id="KW-1185">Reference proteome</keyword>
<dbReference type="PANTHER" id="PTHR30213:SF1">
    <property type="entry name" value="INNER MEMBRANE PROTEIN YHJD"/>
    <property type="match status" value="1"/>
</dbReference>
<evidence type="ECO:0000313" key="7">
    <source>
        <dbReference type="EMBL" id="MEA5425752.1"/>
    </source>
</evidence>
<reference evidence="7 8" key="1">
    <citation type="submission" date="2023-12" db="EMBL/GenBank/DDBJ databases">
        <title>Novel species of the genus Arcicella isolated from rivers.</title>
        <authorList>
            <person name="Lu H."/>
        </authorList>
    </citation>
    <scope>NUCLEOTIDE SEQUENCE [LARGE SCALE GENOMIC DNA]</scope>
    <source>
        <strain evidence="7 8">DC25W</strain>
    </source>
</reference>
<comment type="caution">
    <text evidence="7">The sequence shown here is derived from an EMBL/GenBank/DDBJ whole genome shotgun (WGS) entry which is preliminary data.</text>
</comment>
<gene>
    <name evidence="7" type="ORF">VB798_04160</name>
</gene>
<evidence type="ECO:0000256" key="4">
    <source>
        <dbReference type="ARBA" id="ARBA00022989"/>
    </source>
</evidence>
<evidence type="ECO:0000256" key="3">
    <source>
        <dbReference type="ARBA" id="ARBA00022692"/>
    </source>
</evidence>
<dbReference type="NCBIfam" id="TIGR00765">
    <property type="entry name" value="yihY_not_rbn"/>
    <property type="match status" value="1"/>
</dbReference>
<name>A0ABU5SEP9_9BACT</name>
<organism evidence="7 8">
    <name type="scientific">Arcicella lustrica</name>
    <dbReference type="NCBI Taxonomy" id="2984196"/>
    <lineage>
        <taxon>Bacteria</taxon>
        <taxon>Pseudomonadati</taxon>
        <taxon>Bacteroidota</taxon>
        <taxon>Cytophagia</taxon>
        <taxon>Cytophagales</taxon>
        <taxon>Flectobacillaceae</taxon>
        <taxon>Arcicella</taxon>
    </lineage>
</organism>
<keyword evidence="2" id="KW-1003">Cell membrane</keyword>
<evidence type="ECO:0000313" key="8">
    <source>
        <dbReference type="Proteomes" id="UP001302222"/>
    </source>
</evidence>
<keyword evidence="4 6" id="KW-1133">Transmembrane helix</keyword>
<evidence type="ECO:0000256" key="2">
    <source>
        <dbReference type="ARBA" id="ARBA00022475"/>
    </source>
</evidence>
<protein>
    <submittedName>
        <fullName evidence="7">YihY/virulence factor BrkB family protein</fullName>
    </submittedName>
</protein>
<feature type="transmembrane region" description="Helical" evidence="6">
    <location>
        <begin position="182"/>
        <end position="209"/>
    </location>
</feature>
<keyword evidence="3 6" id="KW-0812">Transmembrane</keyword>